<sequence length="184" mass="20645">MECGNHPQFVRGHLYIRIESRIMLFPRIVRATLVVASECWNDPIPKIRPEYLNSPFVSGHLYIQIIPHILPFPRIVGATLVVAPDAGMNPYTKCDLNARMRCLLVGIHSSGFNFTSAHFPHPGRPRGSPLRVDPNTGTTPYLNSARMRESHAVCSRPFIHPGLNFISAHFPHPGRPRGSPLHCF</sequence>
<accession>A0A345UPT1</accession>
<proteinExistence type="predicted"/>
<dbReference type="EMBL" id="CP027806">
    <property type="protein sequence ID" value="AXJ02483.1"/>
    <property type="molecule type" value="Genomic_DNA"/>
</dbReference>
<organism evidence="1 2">
    <name type="scientific">Cyclonatronum proteinivorum</name>
    <dbReference type="NCBI Taxonomy" id="1457365"/>
    <lineage>
        <taxon>Bacteria</taxon>
        <taxon>Pseudomonadati</taxon>
        <taxon>Balneolota</taxon>
        <taxon>Balneolia</taxon>
        <taxon>Balneolales</taxon>
        <taxon>Cyclonatronaceae</taxon>
        <taxon>Cyclonatronum</taxon>
    </lineage>
</organism>
<protein>
    <submittedName>
        <fullName evidence="1">Uncharacterized protein</fullName>
    </submittedName>
</protein>
<evidence type="ECO:0000313" key="1">
    <source>
        <dbReference type="EMBL" id="AXJ02483.1"/>
    </source>
</evidence>
<keyword evidence="2" id="KW-1185">Reference proteome</keyword>
<dbReference type="KEGG" id="cprv:CYPRO_3250"/>
<dbReference type="Proteomes" id="UP000254808">
    <property type="component" value="Chromosome"/>
</dbReference>
<evidence type="ECO:0000313" key="2">
    <source>
        <dbReference type="Proteomes" id="UP000254808"/>
    </source>
</evidence>
<dbReference type="AlphaFoldDB" id="A0A345UPT1"/>
<name>A0A345UPT1_9BACT</name>
<gene>
    <name evidence="1" type="ORF">CYPRO_3250</name>
</gene>
<reference evidence="1 2" key="1">
    <citation type="submission" date="2018-03" db="EMBL/GenBank/DDBJ databases">
        <title>Phenotypic and genomic properties of Cyclonatronum proteinivorum gen. nov., sp. nov., a haloalkaliphilic bacteroidete from soda lakes possessing Na+-translocating rhodopsin.</title>
        <authorList>
            <person name="Toshchakov S.V."/>
            <person name="Korzhenkov A."/>
            <person name="Samarov N.I."/>
            <person name="Kublanov I.V."/>
            <person name="Muntyan M.S."/>
            <person name="Sorokin D.Y."/>
        </authorList>
    </citation>
    <scope>NUCLEOTIDE SEQUENCE [LARGE SCALE GENOMIC DNA]</scope>
    <source>
        <strain evidence="1 2">Omega</strain>
    </source>
</reference>